<evidence type="ECO:0000313" key="2">
    <source>
        <dbReference type="Proteomes" id="UP000198802"/>
    </source>
</evidence>
<sequence length="143" mass="16238">MTCDVLSEEFARRFERGVWRELIESAMVEWSPDETTNLYGSGFDGTETEYLRGDPADDIRDYLEGAEPDLSSLIERLGDRAPEAEELGRNWVLSRQRQGAGLWDCGYGPEGDRLHEQAIFYGDILLEISGVEEDCDGWVVRVL</sequence>
<accession>A0A0S4QZM5</accession>
<dbReference type="AlphaFoldDB" id="A0A0S4QZM5"/>
<name>A0A0S4QZM5_9ACTN</name>
<protein>
    <submittedName>
        <fullName evidence="1">Uncharacterized protein</fullName>
    </submittedName>
</protein>
<dbReference type="RefSeq" id="WP_091286980.1">
    <property type="nucleotide sequence ID" value="NZ_FAOZ01000055.1"/>
</dbReference>
<keyword evidence="2" id="KW-1185">Reference proteome</keyword>
<gene>
    <name evidence="1" type="ORF">Ga0074812_15524</name>
</gene>
<evidence type="ECO:0000313" key="1">
    <source>
        <dbReference type="EMBL" id="CUU61088.1"/>
    </source>
</evidence>
<proteinExistence type="predicted"/>
<organism evidence="1 2">
    <name type="scientific">Parafrankia irregularis</name>
    <dbReference type="NCBI Taxonomy" id="795642"/>
    <lineage>
        <taxon>Bacteria</taxon>
        <taxon>Bacillati</taxon>
        <taxon>Actinomycetota</taxon>
        <taxon>Actinomycetes</taxon>
        <taxon>Frankiales</taxon>
        <taxon>Frankiaceae</taxon>
        <taxon>Parafrankia</taxon>
    </lineage>
</organism>
<reference evidence="2" key="1">
    <citation type="submission" date="2015-11" db="EMBL/GenBank/DDBJ databases">
        <authorList>
            <person name="Varghese N."/>
        </authorList>
    </citation>
    <scope>NUCLEOTIDE SEQUENCE [LARGE SCALE GENOMIC DNA]</scope>
    <source>
        <strain evidence="2">DSM 45899</strain>
    </source>
</reference>
<dbReference type="EMBL" id="FAOZ01000055">
    <property type="protein sequence ID" value="CUU61088.1"/>
    <property type="molecule type" value="Genomic_DNA"/>
</dbReference>
<dbReference type="Proteomes" id="UP000198802">
    <property type="component" value="Unassembled WGS sequence"/>
</dbReference>